<gene>
    <name evidence="1" type="ORF">EHF44_26315</name>
</gene>
<dbReference type="OrthoDB" id="9022207at2"/>
<evidence type="ECO:0000313" key="1">
    <source>
        <dbReference type="EMBL" id="AZG16872.1"/>
    </source>
</evidence>
<dbReference type="Proteomes" id="UP000270411">
    <property type="component" value="Chromosome 2"/>
</dbReference>
<proteinExistence type="predicted"/>
<organism evidence="1 2">
    <name type="scientific">Cupriavidus pauculus</name>
    <dbReference type="NCBI Taxonomy" id="82633"/>
    <lineage>
        <taxon>Bacteria</taxon>
        <taxon>Pseudomonadati</taxon>
        <taxon>Pseudomonadota</taxon>
        <taxon>Betaproteobacteria</taxon>
        <taxon>Burkholderiales</taxon>
        <taxon>Burkholderiaceae</taxon>
        <taxon>Cupriavidus</taxon>
    </lineage>
</organism>
<dbReference type="RefSeq" id="WP_124686603.1">
    <property type="nucleotide sequence ID" value="NZ_CP033970.1"/>
</dbReference>
<accession>A0A3G8HB91</accession>
<evidence type="ECO:0000313" key="2">
    <source>
        <dbReference type="Proteomes" id="UP000270411"/>
    </source>
</evidence>
<sequence length="116" mass="12865">MTFLPPELALQSISHREIVLPLNAAIEAVDYFASKQIHILGWEGWILAEDGRVGHGSAPQGTTNLEDLSPLDAAELCRQTIPIAAREWSRDHPDSTDRLHFCITILCEPVPKIART</sequence>
<reference evidence="2" key="1">
    <citation type="submission" date="2018-11" db="EMBL/GenBank/DDBJ databases">
        <title>FDA dAtabase for Regulatory Grade micrObial Sequences (FDA-ARGOS): Supporting development and validation of Infectious Disease Dx tests.</title>
        <authorList>
            <person name="Goldberg B."/>
            <person name="Campos J."/>
            <person name="Tallon L."/>
            <person name="Sadzewicz L."/>
            <person name="Zhao X."/>
            <person name="Vavikolanu K."/>
            <person name="Mehta A."/>
            <person name="Aluvathingal J."/>
            <person name="Nadendla S."/>
            <person name="Geyer C."/>
            <person name="Nandy P."/>
            <person name="Yan Y."/>
            <person name="Sichtig H."/>
        </authorList>
    </citation>
    <scope>NUCLEOTIDE SEQUENCE [LARGE SCALE GENOMIC DNA]</scope>
    <source>
        <strain evidence="2">FDAARGOS_614</strain>
    </source>
</reference>
<protein>
    <recommendedName>
        <fullName evidence="3">Immunity protein 40 domain-containing protein</fullName>
    </recommendedName>
</protein>
<dbReference type="EMBL" id="CP033970">
    <property type="protein sequence ID" value="AZG16872.1"/>
    <property type="molecule type" value="Genomic_DNA"/>
</dbReference>
<dbReference type="KEGG" id="cpau:EHF44_26315"/>
<dbReference type="AlphaFoldDB" id="A0A3G8HB91"/>
<name>A0A3G8HB91_9BURK</name>
<evidence type="ECO:0008006" key="3">
    <source>
        <dbReference type="Google" id="ProtNLM"/>
    </source>
</evidence>